<evidence type="ECO:0000256" key="4">
    <source>
        <dbReference type="ARBA" id="ARBA00023136"/>
    </source>
</evidence>
<dbReference type="InterPro" id="IPR001902">
    <property type="entry name" value="SLC26A/SulP_fam"/>
</dbReference>
<feature type="compositionally biased region" description="Polar residues" evidence="5">
    <location>
        <begin position="869"/>
        <end position="887"/>
    </location>
</feature>
<proteinExistence type="predicted"/>
<feature type="region of interest" description="Disordered" evidence="5">
    <location>
        <begin position="864"/>
        <end position="918"/>
    </location>
</feature>
<dbReference type="GO" id="GO:0016020">
    <property type="term" value="C:membrane"/>
    <property type="evidence" value="ECO:0007669"/>
    <property type="project" value="UniProtKB-SubCell"/>
</dbReference>
<dbReference type="GO" id="GO:0055085">
    <property type="term" value="P:transmembrane transport"/>
    <property type="evidence" value="ECO:0007669"/>
    <property type="project" value="InterPro"/>
</dbReference>
<organism evidence="8 9">
    <name type="scientific">Parascaris univalens</name>
    <name type="common">Nematode worm</name>
    <dbReference type="NCBI Taxonomy" id="6257"/>
    <lineage>
        <taxon>Eukaryota</taxon>
        <taxon>Metazoa</taxon>
        <taxon>Ecdysozoa</taxon>
        <taxon>Nematoda</taxon>
        <taxon>Chromadorea</taxon>
        <taxon>Rhabditida</taxon>
        <taxon>Spirurina</taxon>
        <taxon>Ascaridomorpha</taxon>
        <taxon>Ascaridoidea</taxon>
        <taxon>Ascarididae</taxon>
        <taxon>Parascaris</taxon>
    </lineage>
</organism>
<evidence type="ECO:0000256" key="1">
    <source>
        <dbReference type="ARBA" id="ARBA00004141"/>
    </source>
</evidence>
<feature type="transmembrane region" description="Helical" evidence="6">
    <location>
        <begin position="313"/>
        <end position="336"/>
    </location>
</feature>
<keyword evidence="2 6" id="KW-0812">Transmembrane</keyword>
<dbReference type="InterPro" id="IPR011547">
    <property type="entry name" value="SLC26A/SulP_dom"/>
</dbReference>
<dbReference type="AlphaFoldDB" id="A0A914ZTZ9"/>
<evidence type="ECO:0000256" key="6">
    <source>
        <dbReference type="SAM" id="Phobius"/>
    </source>
</evidence>
<dbReference type="Pfam" id="PF00916">
    <property type="entry name" value="Sulfate_transp"/>
    <property type="match status" value="1"/>
</dbReference>
<dbReference type="InterPro" id="IPR036513">
    <property type="entry name" value="STAS_dom_sf"/>
</dbReference>
<evidence type="ECO:0000313" key="9">
    <source>
        <dbReference type="WBParaSite" id="PgB20_g024_t04"/>
    </source>
</evidence>
<comment type="subcellular location">
    <subcellularLocation>
        <location evidence="1">Membrane</location>
        <topology evidence="1">Multi-pass membrane protein</topology>
    </subcellularLocation>
</comment>
<accession>A0A914ZTZ9</accession>
<reference evidence="9" key="1">
    <citation type="submission" date="2022-11" db="UniProtKB">
        <authorList>
            <consortium name="WormBaseParasite"/>
        </authorList>
    </citation>
    <scope>IDENTIFICATION</scope>
</reference>
<evidence type="ECO:0000256" key="5">
    <source>
        <dbReference type="SAM" id="MobiDB-lite"/>
    </source>
</evidence>
<dbReference type="InterPro" id="IPR002645">
    <property type="entry name" value="STAS_dom"/>
</dbReference>
<keyword evidence="8" id="KW-1185">Reference proteome</keyword>
<dbReference type="CDD" id="cd07042">
    <property type="entry name" value="STAS_SulP_like_sulfate_transporter"/>
    <property type="match status" value="1"/>
</dbReference>
<dbReference type="SUPFAM" id="SSF52091">
    <property type="entry name" value="SpoIIaa-like"/>
    <property type="match status" value="1"/>
</dbReference>
<name>A0A914ZTZ9_PARUN</name>
<feature type="transmembrane region" description="Helical" evidence="6">
    <location>
        <begin position="548"/>
        <end position="568"/>
    </location>
</feature>
<dbReference type="PANTHER" id="PTHR11814">
    <property type="entry name" value="SULFATE TRANSPORTER"/>
    <property type="match status" value="1"/>
</dbReference>
<sequence length="918" mass="102335">MVTGGKARATKNVKGNLEVHTRHATTMPTIWRRDGHVEEKTERPTQSTPMADSITDSTPYSVSEGRLNKPKKVVKLDEPMKEDTTPLSEPANIHRQAQSPTTHTAVQTLNERKDVLEIVHNEDPEKTTVDVDPQLIFEGKKPPLNQEQFDKKHGFRRTNLSIVRKIVYQLNLVRTWKRVEWMHFWRRRIPLLSWLPTYDWREDFLKDVINGIMISILYIPQGLAYGMMVGIPPIYGIYTGIVGPLVYTFLGTSHQASTGAYAIISLMVGSVVEQASNGVNKLDFNTNSTPALCCSERMRNVDPMEAVKISSLLAFYVGIIQVVLGLLNAGLLAVWLSDQLVEGLTSGAAVHVLFSQLKSMTGMRNLPRTSDNFGIIKFAICFTRNMNTISYQTAICSFICCGCLLFSKMIVDPVLKPWMKIKFPMELLVFQVVFSIVLSYLGSGTPFDLNIAIVGEIEAGMKAPTMHDFSYTDAVICSAFSIAIVSFVIHIALAKLVAKGLNYQVNANQEWLALGTMHTIASFFGCFAGGSSLSRTITSANLGTKSQLSTVVVVSVLLIVVFGAAPLFTHLPKPVLSCIVVIAMKDLYVQLYFSRRLFHQSIIDFFIFAVTFSATVLISVNFGLAIGIVFALLTVVLRSQWAESVCMGRIPGTSDFKGIGHYRAAMEVPGIKVFRFDAPLYFANAELFLTRMHRATGLDPLMILGELKDKEKKKKKEYDSIRGHSEKRQKIEAPDEEIELTVRRRCVQSQKPDVDRVEKDELVQLTHIVVDCSSFPYIDLMGVDALARAHNDYKAINITVFFACCKVAVRQMFEYSSFYEHVPKTFMFVSLADAVSRAQYEQELQVKPPIEGIFNHDVIDSLNPEDASMGSSTPALESTQKSSQHTLHTLEVNQAEKAIASNNSEAQEETAKPISSNQ</sequence>
<dbReference type="PROSITE" id="PS50801">
    <property type="entry name" value="STAS"/>
    <property type="match status" value="1"/>
</dbReference>
<dbReference type="Gene3D" id="3.30.750.24">
    <property type="entry name" value="STAS domain"/>
    <property type="match status" value="1"/>
</dbReference>
<feature type="domain" description="STAS" evidence="7">
    <location>
        <begin position="661"/>
        <end position="838"/>
    </location>
</feature>
<dbReference type="NCBIfam" id="TIGR00815">
    <property type="entry name" value="sulP"/>
    <property type="match status" value="1"/>
</dbReference>
<feature type="transmembrane region" description="Helical" evidence="6">
    <location>
        <begin position="605"/>
        <end position="637"/>
    </location>
</feature>
<feature type="region of interest" description="Disordered" evidence="5">
    <location>
        <begin position="79"/>
        <end position="103"/>
    </location>
</feature>
<evidence type="ECO:0000313" key="8">
    <source>
        <dbReference type="Proteomes" id="UP000887569"/>
    </source>
</evidence>
<protein>
    <submittedName>
        <fullName evidence="9">STAS domain-containing protein</fullName>
    </submittedName>
</protein>
<evidence type="ECO:0000256" key="3">
    <source>
        <dbReference type="ARBA" id="ARBA00022989"/>
    </source>
</evidence>
<keyword evidence="4 6" id="KW-0472">Membrane</keyword>
<feature type="compositionally biased region" description="Basic and acidic residues" evidence="5">
    <location>
        <begin position="33"/>
        <end position="43"/>
    </location>
</feature>
<feature type="transmembrane region" description="Helical" evidence="6">
    <location>
        <begin position="471"/>
        <end position="493"/>
    </location>
</feature>
<evidence type="ECO:0000256" key="2">
    <source>
        <dbReference type="ARBA" id="ARBA00022692"/>
    </source>
</evidence>
<feature type="region of interest" description="Disordered" evidence="5">
    <location>
        <begin position="33"/>
        <end position="65"/>
    </location>
</feature>
<dbReference type="Proteomes" id="UP000887569">
    <property type="component" value="Unplaced"/>
</dbReference>
<feature type="transmembrane region" description="Helical" evidence="6">
    <location>
        <begin position="389"/>
        <end position="411"/>
    </location>
</feature>
<evidence type="ECO:0000259" key="7">
    <source>
        <dbReference type="PROSITE" id="PS50801"/>
    </source>
</evidence>
<dbReference type="WBParaSite" id="PgB20_g024_t04">
    <property type="protein sequence ID" value="PgB20_g024_t04"/>
    <property type="gene ID" value="PgB20_g024"/>
</dbReference>
<keyword evidence="3 6" id="KW-1133">Transmembrane helix</keyword>
<dbReference type="Pfam" id="PF01740">
    <property type="entry name" value="STAS"/>
    <property type="match status" value="1"/>
</dbReference>
<feature type="compositionally biased region" description="Polar residues" evidence="5">
    <location>
        <begin position="44"/>
        <end position="61"/>
    </location>
</feature>